<comment type="caution">
    <text evidence="3">The sequence shown here is derived from an EMBL/GenBank/DDBJ whole genome shotgun (WGS) entry which is preliminary data.</text>
</comment>
<feature type="domain" description="EamA" evidence="2">
    <location>
        <begin position="22"/>
        <end position="146"/>
    </location>
</feature>
<feature type="transmembrane region" description="Helical" evidence="1">
    <location>
        <begin position="49"/>
        <end position="67"/>
    </location>
</feature>
<dbReference type="AlphaFoldDB" id="G6EYS9"/>
<dbReference type="InterPro" id="IPR037185">
    <property type="entry name" value="EmrE-like"/>
</dbReference>
<dbReference type="GO" id="GO:0016020">
    <property type="term" value="C:membrane"/>
    <property type="evidence" value="ECO:0007669"/>
    <property type="project" value="InterPro"/>
</dbReference>
<evidence type="ECO:0000259" key="2">
    <source>
        <dbReference type="Pfam" id="PF00892"/>
    </source>
</evidence>
<feature type="transmembrane region" description="Helical" evidence="1">
    <location>
        <begin position="130"/>
        <end position="149"/>
    </location>
</feature>
<dbReference type="eggNOG" id="COG0697">
    <property type="taxonomic scope" value="Bacteria"/>
</dbReference>
<reference evidence="3 4" key="1">
    <citation type="submission" date="2011-10" db="EMBL/GenBank/DDBJ databases">
        <title>Genome Sequence of Commensalibacter intestini A911, isolated from Drosophila gut.</title>
        <authorList>
            <person name="Lee W.-J."/>
            <person name="Kim E.-K."/>
        </authorList>
    </citation>
    <scope>NUCLEOTIDE SEQUENCE [LARGE SCALE GENOMIC DNA]</scope>
    <source>
        <strain evidence="3 4">A911</strain>
    </source>
</reference>
<accession>G6EYS9</accession>
<dbReference type="SUPFAM" id="SSF103481">
    <property type="entry name" value="Multidrug resistance efflux transporter EmrE"/>
    <property type="match status" value="2"/>
</dbReference>
<dbReference type="InterPro" id="IPR000620">
    <property type="entry name" value="EamA_dom"/>
</dbReference>
<evidence type="ECO:0000313" key="4">
    <source>
        <dbReference type="Proteomes" id="UP000005939"/>
    </source>
</evidence>
<protein>
    <recommendedName>
        <fullName evidence="2">EamA domain-containing protein</fullName>
    </recommendedName>
</protein>
<keyword evidence="1" id="KW-0472">Membrane</keyword>
<proteinExistence type="predicted"/>
<feature type="transmembrane region" description="Helical" evidence="1">
    <location>
        <begin position="79"/>
        <end position="99"/>
    </location>
</feature>
<dbReference type="Pfam" id="PF00892">
    <property type="entry name" value="EamA"/>
    <property type="match status" value="2"/>
</dbReference>
<dbReference type="RefSeq" id="WP_008853589.1">
    <property type="nucleotide sequence ID" value="NZ_AGFR01000003.1"/>
</dbReference>
<dbReference type="PANTHER" id="PTHR22911:SF76">
    <property type="entry name" value="EAMA DOMAIN-CONTAINING PROTEIN"/>
    <property type="match status" value="1"/>
</dbReference>
<feature type="transmembrane region" description="Helical" evidence="1">
    <location>
        <begin position="105"/>
        <end position="123"/>
    </location>
</feature>
<feature type="transmembrane region" description="Helical" evidence="1">
    <location>
        <begin position="254"/>
        <end position="272"/>
    </location>
</feature>
<dbReference type="STRING" id="1088868.CIN_05990"/>
<feature type="transmembrane region" description="Helical" evidence="1">
    <location>
        <begin position="155"/>
        <end position="176"/>
    </location>
</feature>
<evidence type="ECO:0000256" key="1">
    <source>
        <dbReference type="SAM" id="Phobius"/>
    </source>
</evidence>
<evidence type="ECO:0000313" key="3">
    <source>
        <dbReference type="EMBL" id="EHD14667.1"/>
    </source>
</evidence>
<feature type="transmembrane region" description="Helical" evidence="1">
    <location>
        <begin position="221"/>
        <end position="242"/>
    </location>
</feature>
<dbReference type="Proteomes" id="UP000005939">
    <property type="component" value="Unassembled WGS sequence"/>
</dbReference>
<keyword evidence="1" id="KW-0812">Transmembrane</keyword>
<dbReference type="PANTHER" id="PTHR22911">
    <property type="entry name" value="ACYL-MALONYL CONDENSING ENZYME-RELATED"/>
    <property type="match status" value="1"/>
</dbReference>
<name>G6EYS9_9PROT</name>
<feature type="transmembrane region" description="Helical" evidence="1">
    <location>
        <begin position="278"/>
        <end position="296"/>
    </location>
</feature>
<gene>
    <name evidence="3" type="ORF">CIN_05990</name>
</gene>
<organism evidence="3 4">
    <name type="scientific">Commensalibacter intestini A911</name>
    <dbReference type="NCBI Taxonomy" id="1088868"/>
    <lineage>
        <taxon>Bacteria</taxon>
        <taxon>Pseudomonadati</taxon>
        <taxon>Pseudomonadota</taxon>
        <taxon>Alphaproteobacteria</taxon>
        <taxon>Acetobacterales</taxon>
        <taxon>Acetobacteraceae</taxon>
    </lineage>
</organism>
<keyword evidence="1" id="KW-1133">Transmembrane helix</keyword>
<feature type="transmembrane region" description="Helical" evidence="1">
    <location>
        <begin position="188"/>
        <end position="209"/>
    </location>
</feature>
<dbReference type="PATRIC" id="fig|1088868.3.peg.599"/>
<sequence length="302" mass="32999">MMAILSKCFDKKSKLLLPTASGLLTILLWSSSSVTITSLPNMPRFQLLWFGFGEAFIIGSIILAVTGRMREMAQPFAPWFTAFCGLFLFYVFDYLGLIFSPPAKVTLLSYLWPIMLVVCIAILSKKQFHIAYFIGAVMGLIGTVCLMPADQDAVLNFQVILGYIFGFLSGVVWAIYSIVNRRYASVPTGMMIGVCGGIALVSMIIHFIFEPTILPTSIRDILIILYLGCGPIGIAFLAWDYATKNANISLIGSLSYLAPLLSTLWLIIAGRATATFELLFAVLLIVGGAVVATYPLKKEKGS</sequence>
<feature type="domain" description="EamA" evidence="2">
    <location>
        <begin position="161"/>
        <end position="293"/>
    </location>
</feature>
<dbReference type="EMBL" id="AGFR01000003">
    <property type="protein sequence ID" value="EHD14667.1"/>
    <property type="molecule type" value="Genomic_DNA"/>
</dbReference>